<evidence type="ECO:0000313" key="5">
    <source>
        <dbReference type="Proteomes" id="UP000252357"/>
    </source>
</evidence>
<evidence type="ECO:0000259" key="3">
    <source>
        <dbReference type="Pfam" id="PF07687"/>
    </source>
</evidence>
<gene>
    <name evidence="4" type="ORF">DU000_07005</name>
</gene>
<evidence type="ECO:0000313" key="4">
    <source>
        <dbReference type="EMBL" id="RCS58548.1"/>
    </source>
</evidence>
<dbReference type="EMBL" id="QPGB01000002">
    <property type="protein sequence ID" value="RCS58548.1"/>
    <property type="molecule type" value="Genomic_DNA"/>
</dbReference>
<comment type="caution">
    <text evidence="4">The sequence shown here is derived from an EMBL/GenBank/DDBJ whole genome shotgun (WGS) entry which is preliminary data.</text>
</comment>
<sequence length="402" mass="43392">MIDQTLVDRDILARAAAQARQDRRQIHAHPELAFAEHQTAALVARRLQAMGIEVFTGIGQTGVVGRLRCGESNKAIALRADMDALPLEEANQFPHRSVFTGRMHACGHDGHVAMLLAAADYLSQTKQFDGTVHFIFQPAEEGKGGAPAMLADGLFERFPSDAVYAMHNWPGLPVGQFAVNPGPMMASSNEFEIIVEGKGAHAAMPNLGIDPLFVACQIVLGLQSIITRNKRPIDAGVLSVTQIHAGDATNIIPNQARIAGTARGYQDEVIDLIESQMARIVDHTAQAYGAQATLCFKRNYPPTINHPAQAAWVAEVLAGLVGEQHVLTQIDPSMGAEDFSFMLQAKPGAYIWIGNGDGLHRAAGHGLGPCMLHNPSYDFNDDLIPLGAACWIKLVETYLDRS</sequence>
<reference evidence="4 5" key="1">
    <citation type="journal article" date="2018" name="Int. J. Syst. Evol. Microbiol.">
        <title>Parvibium lacunae gen. nov., sp. nov., a new member of the family Alcaligenaceae isolated from a freshwater pond.</title>
        <authorList>
            <person name="Chen W.M."/>
            <person name="Xie P.B."/>
            <person name="Hsu M.Y."/>
            <person name="Sheu S.Y."/>
        </authorList>
    </citation>
    <scope>NUCLEOTIDE SEQUENCE [LARGE SCALE GENOMIC DNA]</scope>
    <source>
        <strain evidence="4 5">KMB9</strain>
    </source>
</reference>
<feature type="binding site" evidence="2">
    <location>
        <position position="167"/>
    </location>
    <ligand>
        <name>Mn(2+)</name>
        <dbReference type="ChEBI" id="CHEBI:29035"/>
        <label>2</label>
    </ligand>
</feature>
<dbReference type="OrthoDB" id="8875216at2"/>
<dbReference type="InterPro" id="IPR011650">
    <property type="entry name" value="Peptidase_M20_dimer"/>
</dbReference>
<dbReference type="FunFam" id="3.30.70.360:FF:000001">
    <property type="entry name" value="N-acetyldiaminopimelate deacetylase"/>
    <property type="match status" value="1"/>
</dbReference>
<accession>A0A368L4N5</accession>
<dbReference type="PIRSF" id="PIRSF005962">
    <property type="entry name" value="Pept_M20D_amidohydro"/>
    <property type="match status" value="1"/>
</dbReference>
<feature type="binding site" evidence="2">
    <location>
        <position position="373"/>
    </location>
    <ligand>
        <name>Mn(2+)</name>
        <dbReference type="ChEBI" id="CHEBI:29035"/>
        <label>2</label>
    </ligand>
</feature>
<dbReference type="Gene3D" id="3.30.70.360">
    <property type="match status" value="1"/>
</dbReference>
<dbReference type="PANTHER" id="PTHR11014:SF63">
    <property type="entry name" value="METALLOPEPTIDASE, PUTATIVE (AFU_ORTHOLOGUE AFUA_6G09600)-RELATED"/>
    <property type="match status" value="1"/>
</dbReference>
<evidence type="ECO:0000256" key="2">
    <source>
        <dbReference type="PIRSR" id="PIRSR005962-1"/>
    </source>
</evidence>
<dbReference type="GO" id="GO:0046872">
    <property type="term" value="F:metal ion binding"/>
    <property type="evidence" value="ECO:0007669"/>
    <property type="project" value="UniProtKB-KW"/>
</dbReference>
<dbReference type="GO" id="GO:0019877">
    <property type="term" value="P:diaminopimelate biosynthetic process"/>
    <property type="evidence" value="ECO:0007669"/>
    <property type="project" value="UniProtKB-ARBA"/>
</dbReference>
<feature type="binding site" evidence="2">
    <location>
        <position position="106"/>
    </location>
    <ligand>
        <name>Mn(2+)</name>
        <dbReference type="ChEBI" id="CHEBI:29035"/>
        <label>2</label>
    </ligand>
</feature>
<organism evidence="4 5">
    <name type="scientific">Parvibium lacunae</name>
    <dbReference type="NCBI Taxonomy" id="1888893"/>
    <lineage>
        <taxon>Bacteria</taxon>
        <taxon>Pseudomonadati</taxon>
        <taxon>Pseudomonadota</taxon>
        <taxon>Betaproteobacteria</taxon>
        <taxon>Burkholderiales</taxon>
        <taxon>Alcaligenaceae</taxon>
        <taxon>Parvibium</taxon>
    </lineage>
</organism>
<dbReference type="Gene3D" id="3.40.630.10">
    <property type="entry name" value="Zn peptidases"/>
    <property type="match status" value="1"/>
</dbReference>
<evidence type="ECO:0000256" key="1">
    <source>
        <dbReference type="ARBA" id="ARBA00022801"/>
    </source>
</evidence>
<comment type="cofactor">
    <cofactor evidence="2">
        <name>Mn(2+)</name>
        <dbReference type="ChEBI" id="CHEBI:29035"/>
    </cofactor>
    <text evidence="2">The Mn(2+) ion enhances activity.</text>
</comment>
<dbReference type="CDD" id="cd05666">
    <property type="entry name" value="M20_Acy1-like"/>
    <property type="match status" value="1"/>
</dbReference>
<protein>
    <submittedName>
        <fullName evidence="4">Amidohydrolase</fullName>
    </submittedName>
</protein>
<dbReference type="RefSeq" id="WP_114402632.1">
    <property type="nucleotide sequence ID" value="NZ_QPGB01000002.1"/>
</dbReference>
<dbReference type="SUPFAM" id="SSF55031">
    <property type="entry name" value="Bacterial exopeptidase dimerisation domain"/>
    <property type="match status" value="1"/>
</dbReference>
<dbReference type="InterPro" id="IPR002933">
    <property type="entry name" value="Peptidase_M20"/>
</dbReference>
<dbReference type="AlphaFoldDB" id="A0A368L4N5"/>
<dbReference type="NCBIfam" id="TIGR01891">
    <property type="entry name" value="amidohydrolases"/>
    <property type="match status" value="1"/>
</dbReference>
<keyword evidence="5" id="KW-1185">Reference proteome</keyword>
<proteinExistence type="predicted"/>
<dbReference type="Pfam" id="PF01546">
    <property type="entry name" value="Peptidase_M20"/>
    <property type="match status" value="1"/>
</dbReference>
<keyword evidence="1 4" id="KW-0378">Hydrolase</keyword>
<dbReference type="PANTHER" id="PTHR11014">
    <property type="entry name" value="PEPTIDASE M20 FAMILY MEMBER"/>
    <property type="match status" value="1"/>
</dbReference>
<keyword evidence="2" id="KW-0464">Manganese</keyword>
<name>A0A368L4N5_9BURK</name>
<keyword evidence="2" id="KW-0479">Metal-binding</keyword>
<dbReference type="Pfam" id="PF07687">
    <property type="entry name" value="M20_dimer"/>
    <property type="match status" value="1"/>
</dbReference>
<dbReference type="Proteomes" id="UP000252357">
    <property type="component" value="Unassembled WGS sequence"/>
</dbReference>
<dbReference type="GO" id="GO:0050118">
    <property type="term" value="F:N-acetyldiaminopimelate deacetylase activity"/>
    <property type="evidence" value="ECO:0007669"/>
    <property type="project" value="UniProtKB-ARBA"/>
</dbReference>
<dbReference type="SUPFAM" id="SSF53187">
    <property type="entry name" value="Zn-dependent exopeptidases"/>
    <property type="match status" value="1"/>
</dbReference>
<feature type="binding site" evidence="2">
    <location>
        <position position="141"/>
    </location>
    <ligand>
        <name>Mn(2+)</name>
        <dbReference type="ChEBI" id="CHEBI:29035"/>
        <label>2</label>
    </ligand>
</feature>
<dbReference type="InterPro" id="IPR017439">
    <property type="entry name" value="Amidohydrolase"/>
</dbReference>
<feature type="binding site" evidence="2">
    <location>
        <position position="108"/>
    </location>
    <ligand>
        <name>Mn(2+)</name>
        <dbReference type="ChEBI" id="CHEBI:29035"/>
        <label>2</label>
    </ligand>
</feature>
<dbReference type="InterPro" id="IPR036264">
    <property type="entry name" value="Bact_exopeptidase_dim_dom"/>
</dbReference>
<feature type="domain" description="Peptidase M20 dimerisation" evidence="3">
    <location>
        <begin position="190"/>
        <end position="286"/>
    </location>
</feature>